<dbReference type="PANTHER" id="PTHR44068">
    <property type="entry name" value="ZGC:194242"/>
    <property type="match status" value="1"/>
</dbReference>
<evidence type="ECO:0000259" key="2">
    <source>
        <dbReference type="Pfam" id="PF08241"/>
    </source>
</evidence>
<dbReference type="InterPro" id="IPR013216">
    <property type="entry name" value="Methyltransf_11"/>
</dbReference>
<gene>
    <name evidence="3" type="ORF">A3H70_03845</name>
</gene>
<dbReference type="STRING" id="1798553.A3H70_03845"/>
<dbReference type="EMBL" id="MHKO01000059">
    <property type="protein sequence ID" value="OGY90836.1"/>
    <property type="molecule type" value="Genomic_DNA"/>
</dbReference>
<evidence type="ECO:0000256" key="1">
    <source>
        <dbReference type="ARBA" id="ARBA00022679"/>
    </source>
</evidence>
<organism evidence="3 4">
    <name type="scientific">Candidatus Komeilibacteria bacterium RIFCSPLOWO2_02_FULL_48_11</name>
    <dbReference type="NCBI Taxonomy" id="1798553"/>
    <lineage>
        <taxon>Bacteria</taxon>
        <taxon>Candidatus Komeiliibacteriota</taxon>
    </lineage>
</organism>
<keyword evidence="1" id="KW-0808">Transferase</keyword>
<feature type="domain" description="Methyltransferase type 11" evidence="2">
    <location>
        <begin position="74"/>
        <end position="168"/>
    </location>
</feature>
<dbReference type="Pfam" id="PF08241">
    <property type="entry name" value="Methyltransf_11"/>
    <property type="match status" value="1"/>
</dbReference>
<reference evidence="3 4" key="1">
    <citation type="journal article" date="2016" name="Nat. Commun.">
        <title>Thousands of microbial genomes shed light on interconnected biogeochemical processes in an aquifer system.</title>
        <authorList>
            <person name="Anantharaman K."/>
            <person name="Brown C.T."/>
            <person name="Hug L.A."/>
            <person name="Sharon I."/>
            <person name="Castelle C.J."/>
            <person name="Probst A.J."/>
            <person name="Thomas B.C."/>
            <person name="Singh A."/>
            <person name="Wilkins M.J."/>
            <person name="Karaoz U."/>
            <person name="Brodie E.L."/>
            <person name="Williams K.H."/>
            <person name="Hubbard S.S."/>
            <person name="Banfield J.F."/>
        </authorList>
    </citation>
    <scope>NUCLEOTIDE SEQUENCE [LARGE SCALE GENOMIC DNA]</scope>
</reference>
<dbReference type="AlphaFoldDB" id="A0A1G2BPU8"/>
<dbReference type="Gene3D" id="3.40.50.150">
    <property type="entry name" value="Vaccinia Virus protein VP39"/>
    <property type="match status" value="1"/>
</dbReference>
<evidence type="ECO:0000313" key="4">
    <source>
        <dbReference type="Proteomes" id="UP000178109"/>
    </source>
</evidence>
<name>A0A1G2BPU8_9BACT</name>
<sequence length="284" mass="33018">MTEENEELNKKVTNWWNDNPFTYNPLEQKEIKPDAAFFREVDRKFIKWTPWGQRDSRPLSAVIDYESLVGQRVLDIAIGTGWSTEQFARVGADVSAIDITPKAVELAKTRFTIFGLPATDIRVADAQVLPWPDNTFDYVLAWGCLMHMPNTEQAISEIYRVLKPGGRMAGMMYNKHSLHWWWYIWLSKGILRGRLLRMTKQQLANRYTDGVYQGGNQLTKFYSSRQIRRMFGRFSQCRVSIHDTTTAIDHWPHHCLSLGRFLPAKIRQYLTTVVGQSLWIEAVK</sequence>
<evidence type="ECO:0000313" key="3">
    <source>
        <dbReference type="EMBL" id="OGY90836.1"/>
    </source>
</evidence>
<dbReference type="Proteomes" id="UP000178109">
    <property type="component" value="Unassembled WGS sequence"/>
</dbReference>
<dbReference type="InterPro" id="IPR029063">
    <property type="entry name" value="SAM-dependent_MTases_sf"/>
</dbReference>
<dbReference type="CDD" id="cd02440">
    <property type="entry name" value="AdoMet_MTases"/>
    <property type="match status" value="1"/>
</dbReference>
<dbReference type="InterPro" id="IPR050447">
    <property type="entry name" value="Erg6_SMT_methyltransf"/>
</dbReference>
<dbReference type="GO" id="GO:0008757">
    <property type="term" value="F:S-adenosylmethionine-dependent methyltransferase activity"/>
    <property type="evidence" value="ECO:0007669"/>
    <property type="project" value="InterPro"/>
</dbReference>
<dbReference type="PANTHER" id="PTHR44068:SF11">
    <property type="entry name" value="GERANYL DIPHOSPHATE 2-C-METHYLTRANSFERASE"/>
    <property type="match status" value="1"/>
</dbReference>
<accession>A0A1G2BPU8</accession>
<comment type="caution">
    <text evidence="3">The sequence shown here is derived from an EMBL/GenBank/DDBJ whole genome shotgun (WGS) entry which is preliminary data.</text>
</comment>
<protein>
    <recommendedName>
        <fullName evidence="2">Methyltransferase type 11 domain-containing protein</fullName>
    </recommendedName>
</protein>
<proteinExistence type="predicted"/>
<dbReference type="SUPFAM" id="SSF53335">
    <property type="entry name" value="S-adenosyl-L-methionine-dependent methyltransferases"/>
    <property type="match status" value="1"/>
</dbReference>